<keyword evidence="4" id="KW-0238">DNA-binding</keyword>
<dbReference type="PANTHER" id="PTHR33164">
    <property type="entry name" value="TRANSCRIPTIONAL REGULATOR, MARR FAMILY"/>
    <property type="match status" value="1"/>
</dbReference>
<dbReference type="SUPFAM" id="SSF46785">
    <property type="entry name" value="Winged helix' DNA-binding domain"/>
    <property type="match status" value="1"/>
</dbReference>
<keyword evidence="5" id="KW-0804">Transcription</keyword>
<dbReference type="InterPro" id="IPR055166">
    <property type="entry name" value="Transc_reg_Sar_Rot_HTH"/>
</dbReference>
<dbReference type="GO" id="GO:0003677">
    <property type="term" value="F:DNA binding"/>
    <property type="evidence" value="ECO:0007669"/>
    <property type="project" value="UniProtKB-KW"/>
</dbReference>
<name>A0A6N9T4K8_9HYPH</name>
<keyword evidence="2" id="KW-0963">Cytoplasm</keyword>
<evidence type="ECO:0000259" key="6">
    <source>
        <dbReference type="PROSITE" id="PS50995"/>
    </source>
</evidence>
<protein>
    <submittedName>
        <fullName evidence="7">MarR family transcriptional regulator</fullName>
    </submittedName>
</protein>
<dbReference type="GO" id="GO:0003700">
    <property type="term" value="F:DNA-binding transcription factor activity"/>
    <property type="evidence" value="ECO:0007669"/>
    <property type="project" value="InterPro"/>
</dbReference>
<dbReference type="Proteomes" id="UP000469011">
    <property type="component" value="Unassembled WGS sequence"/>
</dbReference>
<proteinExistence type="predicted"/>
<reference evidence="7 8" key="1">
    <citation type="submission" date="2020-01" db="EMBL/GenBank/DDBJ databases">
        <title>Jiella pacifica sp. nov.</title>
        <authorList>
            <person name="Xue Z."/>
            <person name="Zhu S."/>
            <person name="Chen J."/>
            <person name="Yang J."/>
        </authorList>
    </citation>
    <scope>NUCLEOTIDE SEQUENCE [LARGE SCALE GENOMIC DNA]</scope>
    <source>
        <strain evidence="7 8">40Bstr34</strain>
    </source>
</reference>
<dbReference type="PROSITE" id="PS50995">
    <property type="entry name" value="HTH_MARR_2"/>
    <property type="match status" value="1"/>
</dbReference>
<organism evidence="7 8">
    <name type="scientific">Jiella pacifica</name>
    <dbReference type="NCBI Taxonomy" id="2696469"/>
    <lineage>
        <taxon>Bacteria</taxon>
        <taxon>Pseudomonadati</taxon>
        <taxon>Pseudomonadota</taxon>
        <taxon>Alphaproteobacteria</taxon>
        <taxon>Hyphomicrobiales</taxon>
        <taxon>Aurantimonadaceae</taxon>
        <taxon>Jiella</taxon>
    </lineage>
</organism>
<dbReference type="RefSeq" id="WP_163463381.1">
    <property type="nucleotide sequence ID" value="NZ_JAAAMG010000008.1"/>
</dbReference>
<dbReference type="InterPro" id="IPR036390">
    <property type="entry name" value="WH_DNA-bd_sf"/>
</dbReference>
<dbReference type="GO" id="GO:0005737">
    <property type="term" value="C:cytoplasm"/>
    <property type="evidence" value="ECO:0007669"/>
    <property type="project" value="UniProtKB-SubCell"/>
</dbReference>
<dbReference type="InterPro" id="IPR039422">
    <property type="entry name" value="MarR/SlyA-like"/>
</dbReference>
<dbReference type="SMART" id="SM00347">
    <property type="entry name" value="HTH_MARR"/>
    <property type="match status" value="1"/>
</dbReference>
<dbReference type="Gene3D" id="1.10.10.10">
    <property type="entry name" value="Winged helix-like DNA-binding domain superfamily/Winged helix DNA-binding domain"/>
    <property type="match status" value="1"/>
</dbReference>
<evidence type="ECO:0000256" key="3">
    <source>
        <dbReference type="ARBA" id="ARBA00023015"/>
    </source>
</evidence>
<dbReference type="AlphaFoldDB" id="A0A6N9T4K8"/>
<dbReference type="EMBL" id="JAAAMG010000008">
    <property type="protein sequence ID" value="NDW05135.1"/>
    <property type="molecule type" value="Genomic_DNA"/>
</dbReference>
<gene>
    <name evidence="7" type="ORF">GTK09_11930</name>
</gene>
<dbReference type="InterPro" id="IPR000835">
    <property type="entry name" value="HTH_MarR-typ"/>
</dbReference>
<accession>A0A6N9T4K8</accession>
<dbReference type="InterPro" id="IPR036388">
    <property type="entry name" value="WH-like_DNA-bd_sf"/>
</dbReference>
<evidence type="ECO:0000256" key="5">
    <source>
        <dbReference type="ARBA" id="ARBA00023163"/>
    </source>
</evidence>
<keyword evidence="3" id="KW-0805">Transcription regulation</keyword>
<dbReference type="Pfam" id="PF22381">
    <property type="entry name" value="Staph_reg_Sar_Rot"/>
    <property type="match status" value="1"/>
</dbReference>
<comment type="subcellular location">
    <subcellularLocation>
        <location evidence="1">Cytoplasm</location>
    </subcellularLocation>
</comment>
<sequence length="152" mass="16659">MTDRTLHLDQHLCFALYGASMAIGRLYKPVLDEAGITYPQYLVLSTLWEQDGLTIGAIAGRLALESSTITPLVKRLEASGLLVRRRNAEDERQVLVTLTEEGRAIRAVTARIGERLLAASRMSPERLAALNAEVRALRDAVAAAAEQPPPKR</sequence>
<evidence type="ECO:0000313" key="8">
    <source>
        <dbReference type="Proteomes" id="UP000469011"/>
    </source>
</evidence>
<feature type="domain" description="HTH marR-type" evidence="6">
    <location>
        <begin position="9"/>
        <end position="139"/>
    </location>
</feature>
<dbReference type="FunFam" id="1.10.10.10:FF:000163">
    <property type="entry name" value="MarR family transcriptional regulator"/>
    <property type="match status" value="1"/>
</dbReference>
<dbReference type="GO" id="GO:0006950">
    <property type="term" value="P:response to stress"/>
    <property type="evidence" value="ECO:0007669"/>
    <property type="project" value="TreeGrafter"/>
</dbReference>
<evidence type="ECO:0000256" key="4">
    <source>
        <dbReference type="ARBA" id="ARBA00023125"/>
    </source>
</evidence>
<dbReference type="PANTHER" id="PTHR33164:SF5">
    <property type="entry name" value="ORGANIC HYDROPEROXIDE RESISTANCE TRANSCRIPTIONAL REGULATOR"/>
    <property type="match status" value="1"/>
</dbReference>
<evidence type="ECO:0000256" key="1">
    <source>
        <dbReference type="ARBA" id="ARBA00004496"/>
    </source>
</evidence>
<evidence type="ECO:0000313" key="7">
    <source>
        <dbReference type="EMBL" id="NDW05135.1"/>
    </source>
</evidence>
<keyword evidence="8" id="KW-1185">Reference proteome</keyword>
<comment type="caution">
    <text evidence="7">The sequence shown here is derived from an EMBL/GenBank/DDBJ whole genome shotgun (WGS) entry which is preliminary data.</text>
</comment>
<evidence type="ECO:0000256" key="2">
    <source>
        <dbReference type="ARBA" id="ARBA00022490"/>
    </source>
</evidence>